<feature type="transmembrane region" description="Helical" evidence="6">
    <location>
        <begin position="46"/>
        <end position="66"/>
    </location>
</feature>
<evidence type="ECO:0000259" key="7">
    <source>
        <dbReference type="Pfam" id="PF00892"/>
    </source>
</evidence>
<evidence type="ECO:0000313" key="8">
    <source>
        <dbReference type="EMBL" id="THD85353.1"/>
    </source>
</evidence>
<dbReference type="InterPro" id="IPR000620">
    <property type="entry name" value="EamA_dom"/>
</dbReference>
<feature type="transmembrane region" description="Helical" evidence="6">
    <location>
        <begin position="254"/>
        <end position="274"/>
    </location>
</feature>
<dbReference type="AlphaFoldDB" id="A0A4S3MTA1"/>
<sequence>MQSAAATSPSQAGGSLGASLVVLACGVFWGFYWLPVRALDDLGLTGPLGTAAIAAAAAILLVPSALAGRRRLWQCPPVVLLSVALGGAAFALYSVGLVYGRVAIIVLLYFLTPVWSTLIARFVLGWETTRMRLLAMAVGLTGLAVMLGAGGQAPLPQGAGEWMSLIAGLLWSVSTTGIRVRSALAPTETSFVFALGAALTALALWPFLPAAPLSSDPAEAWRIVAIALGTAALWWVLSILGLMWAVARLEPARVGILLMAEVLVGSVTAAVLAGEHLSPAEIAGGVLVLLAGLIEIASDRRGRVVKA</sequence>
<feature type="domain" description="EamA" evidence="7">
    <location>
        <begin position="19"/>
        <end position="147"/>
    </location>
</feature>
<comment type="similarity">
    <text evidence="2">Belongs to the EamA transporter family.</text>
</comment>
<proteinExistence type="inferred from homology"/>
<dbReference type="SUPFAM" id="SSF103481">
    <property type="entry name" value="Multidrug resistance efflux transporter EmrE"/>
    <property type="match status" value="2"/>
</dbReference>
<keyword evidence="5 6" id="KW-0472">Membrane</keyword>
<keyword evidence="3 6" id="KW-0812">Transmembrane</keyword>
<dbReference type="RefSeq" id="WP_136393727.1">
    <property type="nucleotide sequence ID" value="NZ_SSND01000001.1"/>
</dbReference>
<name>A0A4S3MTA1_9RHOB</name>
<feature type="transmembrane region" description="Helical" evidence="6">
    <location>
        <begin position="190"/>
        <end position="208"/>
    </location>
</feature>
<feature type="transmembrane region" description="Helical" evidence="6">
    <location>
        <begin position="162"/>
        <end position="178"/>
    </location>
</feature>
<feature type="transmembrane region" description="Helical" evidence="6">
    <location>
        <begin position="131"/>
        <end position="150"/>
    </location>
</feature>
<keyword evidence="9" id="KW-1185">Reference proteome</keyword>
<feature type="transmembrane region" description="Helical" evidence="6">
    <location>
        <begin position="280"/>
        <end position="298"/>
    </location>
</feature>
<dbReference type="EMBL" id="SSND01000001">
    <property type="protein sequence ID" value="THD85353.1"/>
    <property type="molecule type" value="Genomic_DNA"/>
</dbReference>
<evidence type="ECO:0000256" key="5">
    <source>
        <dbReference type="ARBA" id="ARBA00023136"/>
    </source>
</evidence>
<reference evidence="8 9" key="1">
    <citation type="submission" date="2019-04" db="EMBL/GenBank/DDBJ databases">
        <title>Draft genome sequence of Gemmobacter aestuarii sp. nov.</title>
        <authorList>
            <person name="Hameed A."/>
            <person name="Lin S.-Y."/>
            <person name="Shahina M."/>
            <person name="Lai W.-A."/>
            <person name="Young C.-C."/>
        </authorList>
    </citation>
    <scope>NUCLEOTIDE SEQUENCE [LARGE SCALE GENOMIC DNA]</scope>
    <source>
        <strain evidence="8 9">CC-PW-75</strain>
    </source>
</reference>
<dbReference type="PANTHER" id="PTHR32322:SF2">
    <property type="entry name" value="EAMA DOMAIN-CONTAINING PROTEIN"/>
    <property type="match status" value="1"/>
</dbReference>
<feature type="transmembrane region" description="Helical" evidence="6">
    <location>
        <begin position="12"/>
        <end position="34"/>
    </location>
</feature>
<feature type="transmembrane region" description="Helical" evidence="6">
    <location>
        <begin position="220"/>
        <end position="247"/>
    </location>
</feature>
<evidence type="ECO:0000256" key="4">
    <source>
        <dbReference type="ARBA" id="ARBA00022989"/>
    </source>
</evidence>
<dbReference type="PANTHER" id="PTHR32322">
    <property type="entry name" value="INNER MEMBRANE TRANSPORTER"/>
    <property type="match status" value="1"/>
</dbReference>
<dbReference type="InterPro" id="IPR050638">
    <property type="entry name" value="AA-Vitamin_Transporters"/>
</dbReference>
<dbReference type="GO" id="GO:0016020">
    <property type="term" value="C:membrane"/>
    <property type="evidence" value="ECO:0007669"/>
    <property type="project" value="UniProtKB-SubCell"/>
</dbReference>
<dbReference type="Proteomes" id="UP000309450">
    <property type="component" value="Unassembled WGS sequence"/>
</dbReference>
<comment type="caution">
    <text evidence="8">The sequence shown here is derived from an EMBL/GenBank/DDBJ whole genome shotgun (WGS) entry which is preliminary data.</text>
</comment>
<dbReference type="OrthoDB" id="7340103at2"/>
<comment type="subcellular location">
    <subcellularLocation>
        <location evidence="1">Membrane</location>
        <topology evidence="1">Multi-pass membrane protein</topology>
    </subcellularLocation>
</comment>
<organism evidence="8 9">
    <name type="scientific">Aliigemmobacter aestuarii</name>
    <dbReference type="NCBI Taxonomy" id="1445661"/>
    <lineage>
        <taxon>Bacteria</taxon>
        <taxon>Pseudomonadati</taxon>
        <taxon>Pseudomonadota</taxon>
        <taxon>Alphaproteobacteria</taxon>
        <taxon>Rhodobacterales</taxon>
        <taxon>Paracoccaceae</taxon>
        <taxon>Aliigemmobacter</taxon>
    </lineage>
</organism>
<feature type="transmembrane region" description="Helical" evidence="6">
    <location>
        <begin position="102"/>
        <end position="124"/>
    </location>
</feature>
<evidence type="ECO:0000256" key="2">
    <source>
        <dbReference type="ARBA" id="ARBA00007362"/>
    </source>
</evidence>
<evidence type="ECO:0000256" key="1">
    <source>
        <dbReference type="ARBA" id="ARBA00004141"/>
    </source>
</evidence>
<evidence type="ECO:0000256" key="3">
    <source>
        <dbReference type="ARBA" id="ARBA00022692"/>
    </source>
</evidence>
<gene>
    <name evidence="8" type="ORF">E7811_06540</name>
</gene>
<feature type="domain" description="EamA" evidence="7">
    <location>
        <begin position="160"/>
        <end position="291"/>
    </location>
</feature>
<dbReference type="InterPro" id="IPR037185">
    <property type="entry name" value="EmrE-like"/>
</dbReference>
<evidence type="ECO:0000256" key="6">
    <source>
        <dbReference type="SAM" id="Phobius"/>
    </source>
</evidence>
<feature type="transmembrane region" description="Helical" evidence="6">
    <location>
        <begin position="78"/>
        <end position="96"/>
    </location>
</feature>
<protein>
    <submittedName>
        <fullName evidence="8">DMT family transporter</fullName>
    </submittedName>
</protein>
<evidence type="ECO:0000313" key="9">
    <source>
        <dbReference type="Proteomes" id="UP000309450"/>
    </source>
</evidence>
<accession>A0A4S3MTA1</accession>
<keyword evidence="4 6" id="KW-1133">Transmembrane helix</keyword>
<dbReference type="Pfam" id="PF00892">
    <property type="entry name" value="EamA"/>
    <property type="match status" value="2"/>
</dbReference>